<dbReference type="InterPro" id="IPR034335">
    <property type="entry name" value="PGES2_C"/>
</dbReference>
<dbReference type="STRING" id="555778.Hneap_1282"/>
<evidence type="ECO:0000256" key="16">
    <source>
        <dbReference type="ARBA" id="ARBA00023931"/>
    </source>
</evidence>
<keyword evidence="9" id="KW-0276">Fatty acid metabolism</keyword>
<keyword evidence="12" id="KW-0472">Membrane</keyword>
<dbReference type="Pfam" id="PF13417">
    <property type="entry name" value="GST_N_3"/>
    <property type="match status" value="1"/>
</dbReference>
<comment type="subcellular location">
    <subcellularLocation>
        <location evidence="18">Endomembrane system</location>
        <topology evidence="18">Single-pass membrane protein</topology>
    </subcellularLocation>
</comment>
<dbReference type="EC" id="5.3.99.3" evidence="3"/>
<evidence type="ECO:0000256" key="11">
    <source>
        <dbReference type="ARBA" id="ARBA00023098"/>
    </source>
</evidence>
<dbReference type="PROSITE" id="PS51354">
    <property type="entry name" value="GLUTAREDOXIN_2"/>
    <property type="match status" value="1"/>
</dbReference>
<dbReference type="PROSITE" id="PS00195">
    <property type="entry name" value="GLUTAREDOXIN_1"/>
    <property type="match status" value="1"/>
</dbReference>
<comment type="catalytic activity">
    <reaction evidence="16">
        <text>prostaglandin H2 = prostaglandin E2</text>
        <dbReference type="Rhea" id="RHEA:12893"/>
        <dbReference type="ChEBI" id="CHEBI:57405"/>
        <dbReference type="ChEBI" id="CHEBI:606564"/>
        <dbReference type="EC" id="5.3.99.3"/>
    </reaction>
    <physiologicalReaction direction="left-to-right" evidence="16">
        <dbReference type="Rhea" id="RHEA:12894"/>
    </physiologicalReaction>
</comment>
<evidence type="ECO:0000256" key="3">
    <source>
        <dbReference type="ARBA" id="ARBA00012203"/>
    </source>
</evidence>
<evidence type="ECO:0000256" key="18">
    <source>
        <dbReference type="ARBA" id="ARBA00037847"/>
    </source>
</evidence>
<dbReference type="RefSeq" id="WP_012824152.1">
    <property type="nucleotide sequence ID" value="NC_013422.1"/>
</dbReference>
<dbReference type="InterPro" id="IPR036249">
    <property type="entry name" value="Thioredoxin-like_sf"/>
</dbReference>
<keyword evidence="10" id="KW-1133">Transmembrane helix</keyword>
<organism evidence="20 21">
    <name type="scientific">Halothiobacillus neapolitanus (strain ATCC 23641 / DSM 15147 / CIP 104769 / NCIMB 8539 / c2)</name>
    <name type="common">Thiobacillus neapolitanus</name>
    <dbReference type="NCBI Taxonomy" id="555778"/>
    <lineage>
        <taxon>Bacteria</taxon>
        <taxon>Pseudomonadati</taxon>
        <taxon>Pseudomonadota</taxon>
        <taxon>Gammaproteobacteria</taxon>
        <taxon>Chromatiales</taxon>
        <taxon>Halothiobacillaceae</taxon>
        <taxon>Halothiobacillus</taxon>
    </lineage>
</organism>
<evidence type="ECO:0000256" key="15">
    <source>
        <dbReference type="ARBA" id="ARBA00023930"/>
    </source>
</evidence>
<sequence length="225" mass="24976">MLTLYQFESCPFCWKVKSLLHFSKIPYTIVEVNPMNSKELEPLGLKKVPVLVDVEQVVSESSVVMDYINEHYAHLANDDTVPEWREWVDNTLVHYIPPIIYKDFGTAWQTFGQVLKPSGFGVMKRTMIRLAGSLAMSKSSQKKARERGISDAPTGLTEAVAHWVNDGLAGRTFHGGETPDLADLSVFGVFRSTDGLAAVSLAKASSPTFAKWYEQLKSMTASTAL</sequence>
<dbReference type="GO" id="GO:0016740">
    <property type="term" value="F:transferase activity"/>
    <property type="evidence" value="ECO:0007669"/>
    <property type="project" value="UniProtKB-KW"/>
</dbReference>
<dbReference type="SUPFAM" id="SSF47616">
    <property type="entry name" value="GST C-terminal domain-like"/>
    <property type="match status" value="1"/>
</dbReference>
<dbReference type="InterPro" id="IPR036282">
    <property type="entry name" value="Glutathione-S-Trfase_C_sf"/>
</dbReference>
<evidence type="ECO:0000256" key="1">
    <source>
        <dbReference type="ARBA" id="ARBA00004702"/>
    </source>
</evidence>
<dbReference type="SFLD" id="SFLDG01182">
    <property type="entry name" value="Prostaglandin_E_synthase_like"/>
    <property type="match status" value="1"/>
</dbReference>
<evidence type="ECO:0000256" key="17">
    <source>
        <dbReference type="ARBA" id="ARBA00031041"/>
    </source>
</evidence>
<evidence type="ECO:0000256" key="10">
    <source>
        <dbReference type="ARBA" id="ARBA00022989"/>
    </source>
</evidence>
<evidence type="ECO:0000313" key="21">
    <source>
        <dbReference type="Proteomes" id="UP000009102"/>
    </source>
</evidence>
<evidence type="ECO:0000256" key="13">
    <source>
        <dbReference type="ARBA" id="ARBA00023160"/>
    </source>
</evidence>
<evidence type="ECO:0000256" key="9">
    <source>
        <dbReference type="ARBA" id="ARBA00022832"/>
    </source>
</evidence>
<keyword evidence="5" id="KW-0644">Prostaglandin metabolism</keyword>
<dbReference type="PANTHER" id="PTHR12782:SF5">
    <property type="entry name" value="PROSTAGLANDIN E SYNTHASE 2"/>
    <property type="match status" value="1"/>
</dbReference>
<name>D0L095_HALNC</name>
<evidence type="ECO:0000256" key="7">
    <source>
        <dbReference type="ARBA" id="ARBA00022585"/>
    </source>
</evidence>
<keyword evidence="6" id="KW-0444">Lipid biosynthesis</keyword>
<keyword evidence="13" id="KW-0275">Fatty acid biosynthesis</keyword>
<dbReference type="eggNOG" id="COG0625">
    <property type="taxonomic scope" value="Bacteria"/>
</dbReference>
<dbReference type="SFLD" id="SFLDG01203">
    <property type="entry name" value="Prostaglandin_E_synthase_like1"/>
    <property type="match status" value="1"/>
</dbReference>
<keyword evidence="8" id="KW-0812">Transmembrane</keyword>
<evidence type="ECO:0000256" key="4">
    <source>
        <dbReference type="ARBA" id="ARBA00019474"/>
    </source>
</evidence>
<evidence type="ECO:0000256" key="14">
    <source>
        <dbReference type="ARBA" id="ARBA00023235"/>
    </source>
</evidence>
<dbReference type="InterPro" id="IPR011767">
    <property type="entry name" value="GLR_AS"/>
</dbReference>
<gene>
    <name evidence="20" type="ordered locus">Hneap_1282</name>
</gene>
<dbReference type="SUPFAM" id="SSF52833">
    <property type="entry name" value="Thioredoxin-like"/>
    <property type="match status" value="1"/>
</dbReference>
<dbReference type="HOGENOM" id="CLU_011226_0_1_6"/>
<proteinExistence type="inferred from homology"/>
<dbReference type="InterPro" id="IPR034334">
    <property type="entry name" value="PGES2"/>
</dbReference>
<comment type="similarity">
    <text evidence="2">Belongs to the GST superfamily.</text>
</comment>
<dbReference type="EMBL" id="CP001801">
    <property type="protein sequence ID" value="ACX96118.1"/>
    <property type="molecule type" value="Genomic_DNA"/>
</dbReference>
<dbReference type="Proteomes" id="UP000009102">
    <property type="component" value="Chromosome"/>
</dbReference>
<dbReference type="Gene3D" id="3.40.30.10">
    <property type="entry name" value="Glutaredoxin"/>
    <property type="match status" value="1"/>
</dbReference>
<dbReference type="InterPro" id="IPR004045">
    <property type="entry name" value="Glutathione_S-Trfase_N"/>
</dbReference>
<keyword evidence="20" id="KW-0808">Transferase</keyword>
<dbReference type="UniPathway" id="UPA00662"/>
<dbReference type="PANTHER" id="PTHR12782">
    <property type="entry name" value="MICROSOMAL PROSTAGLANDIN E SYNTHASE-2"/>
    <property type="match status" value="1"/>
</dbReference>
<evidence type="ECO:0000259" key="19">
    <source>
        <dbReference type="PROSITE" id="PS50404"/>
    </source>
</evidence>
<dbReference type="GO" id="GO:0050220">
    <property type="term" value="F:prostaglandin-E synthase activity"/>
    <property type="evidence" value="ECO:0007669"/>
    <property type="project" value="UniProtKB-EC"/>
</dbReference>
<evidence type="ECO:0000256" key="6">
    <source>
        <dbReference type="ARBA" id="ARBA00022516"/>
    </source>
</evidence>
<comment type="catalytic activity">
    <reaction evidence="15">
        <text>prostaglandin H2 = (12S)-hydroxy-(5Z,8E,10E)-heptadecatrienoate + malonaldehyde</text>
        <dbReference type="Rhea" id="RHEA:48644"/>
        <dbReference type="ChEBI" id="CHEBI:57405"/>
        <dbReference type="ChEBI" id="CHEBI:90694"/>
        <dbReference type="ChEBI" id="CHEBI:566274"/>
    </reaction>
    <physiologicalReaction direction="left-to-right" evidence="15">
        <dbReference type="Rhea" id="RHEA:48645"/>
    </physiologicalReaction>
</comment>
<dbReference type="Gene3D" id="1.20.1050.10">
    <property type="match status" value="1"/>
</dbReference>
<dbReference type="InterPro" id="IPR040079">
    <property type="entry name" value="Glutathione_S-Trfase"/>
</dbReference>
<evidence type="ECO:0000313" key="20">
    <source>
        <dbReference type="EMBL" id="ACX96118.1"/>
    </source>
</evidence>
<evidence type="ECO:0000256" key="12">
    <source>
        <dbReference type="ARBA" id="ARBA00023136"/>
    </source>
</evidence>
<keyword evidence="11" id="KW-0443">Lipid metabolism</keyword>
<dbReference type="GO" id="GO:0001516">
    <property type="term" value="P:prostaglandin biosynthetic process"/>
    <property type="evidence" value="ECO:0007669"/>
    <property type="project" value="UniProtKB-UniPathway"/>
</dbReference>
<protein>
    <recommendedName>
        <fullName evidence="4">Prostaglandin E synthase 2</fullName>
        <ecNumber evidence="3">5.3.99.3</ecNumber>
    </recommendedName>
    <alternativeName>
        <fullName evidence="17">Microsomal prostaglandin E synthase 2</fullName>
    </alternativeName>
</protein>
<dbReference type="OrthoDB" id="9793736at2"/>
<evidence type="ECO:0000256" key="5">
    <source>
        <dbReference type="ARBA" id="ARBA00022501"/>
    </source>
</evidence>
<dbReference type="KEGG" id="hna:Hneap_1282"/>
<dbReference type="PROSITE" id="PS50404">
    <property type="entry name" value="GST_NTER"/>
    <property type="match status" value="1"/>
</dbReference>
<reference evidence="20 21" key="1">
    <citation type="submission" date="2009-10" db="EMBL/GenBank/DDBJ databases">
        <title>Complete sequence of Halothiobacillus neapolitanus c2.</title>
        <authorList>
            <consortium name="US DOE Joint Genome Institute"/>
            <person name="Lucas S."/>
            <person name="Copeland A."/>
            <person name="Lapidus A."/>
            <person name="Glavina del Rio T."/>
            <person name="Tice H."/>
            <person name="Bruce D."/>
            <person name="Goodwin L."/>
            <person name="Pitluck S."/>
            <person name="Davenport K."/>
            <person name="Brettin T."/>
            <person name="Detter J.C."/>
            <person name="Han C."/>
            <person name="Tapia R."/>
            <person name="Larimer F."/>
            <person name="Land M."/>
            <person name="Hauser L."/>
            <person name="Kyrpides N."/>
            <person name="Mikhailova N."/>
            <person name="Kerfeld C."/>
            <person name="Cannon G."/>
            <person name="Heinhort S."/>
        </authorList>
    </citation>
    <scope>NUCLEOTIDE SEQUENCE [LARGE SCALE GENOMIC DNA]</scope>
    <source>
        <strain evidence="21">ATCC 23641 / c2</strain>
    </source>
</reference>
<comment type="pathway">
    <text evidence="1">Lipid metabolism; prostaglandin biosynthesis.</text>
</comment>
<dbReference type="AlphaFoldDB" id="D0L095"/>
<dbReference type="CDD" id="cd03197">
    <property type="entry name" value="GST_C_mPGES2"/>
    <property type="match status" value="1"/>
</dbReference>
<accession>D0L095</accession>
<keyword evidence="7" id="KW-0643">Prostaglandin biosynthesis</keyword>
<evidence type="ECO:0000256" key="2">
    <source>
        <dbReference type="ARBA" id="ARBA00007409"/>
    </source>
</evidence>
<keyword evidence="14" id="KW-0413">Isomerase</keyword>
<evidence type="ECO:0000256" key="8">
    <source>
        <dbReference type="ARBA" id="ARBA00022692"/>
    </source>
</evidence>
<dbReference type="SFLD" id="SFLDS00019">
    <property type="entry name" value="Glutathione_Transferase_(cytos"/>
    <property type="match status" value="1"/>
</dbReference>
<keyword evidence="21" id="KW-1185">Reference proteome</keyword>
<dbReference type="GO" id="GO:0012505">
    <property type="term" value="C:endomembrane system"/>
    <property type="evidence" value="ECO:0007669"/>
    <property type="project" value="UniProtKB-SubCell"/>
</dbReference>
<feature type="domain" description="GST N-terminal" evidence="19">
    <location>
        <begin position="1"/>
        <end position="76"/>
    </location>
</feature>